<name>A0A8J4FNL9_9CHLO</name>
<evidence type="ECO:0000256" key="1">
    <source>
        <dbReference type="SAM" id="MobiDB-lite"/>
    </source>
</evidence>
<proteinExistence type="predicted"/>
<sequence length="184" mass="19848">MGCTISNYREIDAPVVLAEQNLDPEPLLPSPVPPKVVMERSTDESRTLAAVDTLEIELRRLSVGPADSQITVTSNDDVQEEDSSSSSSESSVALPTELYPGDGTRAGPQETLAPSAPVATDAAVGLLYDHSMEQHYGPDHFERPARIIQLYATLKEQGLMDRCWHLVPRQVGVGGPAQIATRSV</sequence>
<reference evidence="2" key="1">
    <citation type="journal article" date="2021" name="Proc. Natl. Acad. Sci. U.S.A.">
        <title>Three genomes in the algal genus Volvox reveal the fate of a haploid sex-determining region after a transition to homothallism.</title>
        <authorList>
            <person name="Yamamoto K."/>
            <person name="Hamaji T."/>
            <person name="Kawai-Toyooka H."/>
            <person name="Matsuzaki R."/>
            <person name="Takahashi F."/>
            <person name="Nishimura Y."/>
            <person name="Kawachi M."/>
            <person name="Noguchi H."/>
            <person name="Minakuchi Y."/>
            <person name="Umen J.G."/>
            <person name="Toyoda A."/>
            <person name="Nozaki H."/>
        </authorList>
    </citation>
    <scope>NUCLEOTIDE SEQUENCE</scope>
    <source>
        <strain evidence="2">NIES-3786</strain>
    </source>
</reference>
<dbReference type="Proteomes" id="UP000747110">
    <property type="component" value="Unassembled WGS sequence"/>
</dbReference>
<dbReference type="InterPro" id="IPR037138">
    <property type="entry name" value="His_deacetylse_dom_sf"/>
</dbReference>
<evidence type="ECO:0000313" key="2">
    <source>
        <dbReference type="EMBL" id="GIL82555.1"/>
    </source>
</evidence>
<organism evidence="2 3">
    <name type="scientific">Volvox reticuliferus</name>
    <dbReference type="NCBI Taxonomy" id="1737510"/>
    <lineage>
        <taxon>Eukaryota</taxon>
        <taxon>Viridiplantae</taxon>
        <taxon>Chlorophyta</taxon>
        <taxon>core chlorophytes</taxon>
        <taxon>Chlorophyceae</taxon>
        <taxon>CS clade</taxon>
        <taxon>Chlamydomonadales</taxon>
        <taxon>Volvocaceae</taxon>
        <taxon>Volvox</taxon>
    </lineage>
</organism>
<comment type="caution">
    <text evidence="2">The sequence shown here is derived from an EMBL/GenBank/DDBJ whole genome shotgun (WGS) entry which is preliminary data.</text>
</comment>
<dbReference type="EMBL" id="BNCP01000024">
    <property type="protein sequence ID" value="GIL82555.1"/>
    <property type="molecule type" value="Genomic_DNA"/>
</dbReference>
<protein>
    <recommendedName>
        <fullName evidence="4">Histone deacetylase</fullName>
    </recommendedName>
</protein>
<dbReference type="AlphaFoldDB" id="A0A8J4FNL9"/>
<evidence type="ECO:0000313" key="3">
    <source>
        <dbReference type="Proteomes" id="UP000747110"/>
    </source>
</evidence>
<evidence type="ECO:0008006" key="4">
    <source>
        <dbReference type="Google" id="ProtNLM"/>
    </source>
</evidence>
<accession>A0A8J4FNL9</accession>
<dbReference type="OrthoDB" id="10479104at2759"/>
<dbReference type="Gene3D" id="3.40.800.20">
    <property type="entry name" value="Histone deacetylase domain"/>
    <property type="match status" value="1"/>
</dbReference>
<keyword evidence="3" id="KW-1185">Reference proteome</keyword>
<feature type="region of interest" description="Disordered" evidence="1">
    <location>
        <begin position="22"/>
        <end position="45"/>
    </location>
</feature>
<gene>
    <name evidence="2" type="ORF">Vretifemale_11377</name>
</gene>
<feature type="region of interest" description="Disordered" evidence="1">
    <location>
        <begin position="65"/>
        <end position="114"/>
    </location>
</feature>